<organism evidence="1 2">
    <name type="scientific">Trichonephila clavata</name>
    <name type="common">Joro spider</name>
    <name type="synonym">Nephila clavata</name>
    <dbReference type="NCBI Taxonomy" id="2740835"/>
    <lineage>
        <taxon>Eukaryota</taxon>
        <taxon>Metazoa</taxon>
        <taxon>Ecdysozoa</taxon>
        <taxon>Arthropoda</taxon>
        <taxon>Chelicerata</taxon>
        <taxon>Arachnida</taxon>
        <taxon>Araneae</taxon>
        <taxon>Araneomorphae</taxon>
        <taxon>Entelegynae</taxon>
        <taxon>Araneoidea</taxon>
        <taxon>Nephilidae</taxon>
        <taxon>Trichonephila</taxon>
    </lineage>
</organism>
<keyword evidence="2" id="KW-1185">Reference proteome</keyword>
<name>A0A8X6HS89_TRICU</name>
<evidence type="ECO:0000313" key="1">
    <source>
        <dbReference type="EMBL" id="GFQ64260.1"/>
    </source>
</evidence>
<evidence type="ECO:0000313" key="2">
    <source>
        <dbReference type="Proteomes" id="UP000887116"/>
    </source>
</evidence>
<gene>
    <name evidence="1" type="primary">AVEN_163743_1</name>
    <name evidence="1" type="ORF">TNCT_563821</name>
</gene>
<protein>
    <submittedName>
        <fullName evidence="1">Uncharacterized protein</fullName>
    </submittedName>
</protein>
<comment type="caution">
    <text evidence="1">The sequence shown here is derived from an EMBL/GenBank/DDBJ whole genome shotgun (WGS) entry which is preliminary data.</text>
</comment>
<proteinExistence type="predicted"/>
<dbReference type="OrthoDB" id="8027159at2759"/>
<reference evidence="1" key="1">
    <citation type="submission" date="2020-07" db="EMBL/GenBank/DDBJ databases">
        <title>Multicomponent nature underlies the extraordinary mechanical properties of spider dragline silk.</title>
        <authorList>
            <person name="Kono N."/>
            <person name="Nakamura H."/>
            <person name="Mori M."/>
            <person name="Yoshida Y."/>
            <person name="Ohtoshi R."/>
            <person name="Malay A.D."/>
            <person name="Moran D.A.P."/>
            <person name="Tomita M."/>
            <person name="Numata K."/>
            <person name="Arakawa K."/>
        </authorList>
    </citation>
    <scope>NUCLEOTIDE SEQUENCE</scope>
</reference>
<accession>A0A8X6HS89</accession>
<dbReference type="EMBL" id="BMAO01029887">
    <property type="protein sequence ID" value="GFQ64260.1"/>
    <property type="molecule type" value="Genomic_DNA"/>
</dbReference>
<dbReference type="AlphaFoldDB" id="A0A8X6HS89"/>
<sequence length="227" mass="26846">MQSKKSREVETLFPTDFDYFPRSVTSDEDGRYEVKLPWMRSLDELRTNRNITGKRQASTSMKLLKSNKFEFYNDVFEEWKNEDFVEDSGEGPGPYLPHRGIFKNVSTTKIGSRRNYVGLLKIQPIRWHKPRSWEFTGEAISLKDPNDLIPLTPSMFIQDIPTVGVPDLDKLDTTDVKTRLKYQQSLRQHLRSRFRSEYLGILLQPRNITSYNKKWWNFKVPSRFLKT</sequence>
<dbReference type="Proteomes" id="UP000887116">
    <property type="component" value="Unassembled WGS sequence"/>
</dbReference>